<organism evidence="2 3">
    <name type="scientific">Favolaschia claudopus</name>
    <dbReference type="NCBI Taxonomy" id="2862362"/>
    <lineage>
        <taxon>Eukaryota</taxon>
        <taxon>Fungi</taxon>
        <taxon>Dikarya</taxon>
        <taxon>Basidiomycota</taxon>
        <taxon>Agaricomycotina</taxon>
        <taxon>Agaricomycetes</taxon>
        <taxon>Agaricomycetidae</taxon>
        <taxon>Agaricales</taxon>
        <taxon>Marasmiineae</taxon>
        <taxon>Mycenaceae</taxon>
        <taxon>Favolaschia</taxon>
    </lineage>
</organism>
<dbReference type="AlphaFoldDB" id="A0AAV9ZQI0"/>
<keyword evidence="3" id="KW-1185">Reference proteome</keyword>
<evidence type="ECO:0000313" key="2">
    <source>
        <dbReference type="EMBL" id="KAK6988660.1"/>
    </source>
</evidence>
<dbReference type="InterPro" id="IPR036047">
    <property type="entry name" value="F-box-like_dom_sf"/>
</dbReference>
<accession>A0AAV9ZQI0</accession>
<dbReference type="CDD" id="cd09917">
    <property type="entry name" value="F-box_SF"/>
    <property type="match status" value="1"/>
</dbReference>
<protein>
    <recommendedName>
        <fullName evidence="1">F-box domain-containing protein</fullName>
    </recommendedName>
</protein>
<evidence type="ECO:0000259" key="1">
    <source>
        <dbReference type="Pfam" id="PF00646"/>
    </source>
</evidence>
<comment type="caution">
    <text evidence="2">The sequence shown here is derived from an EMBL/GenBank/DDBJ whole genome shotgun (WGS) entry which is preliminary data.</text>
</comment>
<dbReference type="Proteomes" id="UP001362999">
    <property type="component" value="Unassembled WGS sequence"/>
</dbReference>
<gene>
    <name evidence="2" type="ORF">R3P38DRAFT_3291036</name>
</gene>
<feature type="domain" description="F-box" evidence="1">
    <location>
        <begin position="19"/>
        <end position="49"/>
    </location>
</feature>
<dbReference type="EMBL" id="JAWWNJ010000121">
    <property type="protein sequence ID" value="KAK6988660.1"/>
    <property type="molecule type" value="Genomic_DNA"/>
</dbReference>
<dbReference type="SUPFAM" id="SSF81383">
    <property type="entry name" value="F-box domain"/>
    <property type="match status" value="1"/>
</dbReference>
<reference evidence="2 3" key="1">
    <citation type="journal article" date="2024" name="J Genomics">
        <title>Draft genome sequencing and assembly of Favolaschia claudopus CIRM-BRFM 2984 isolated from oak limbs.</title>
        <authorList>
            <person name="Navarro D."/>
            <person name="Drula E."/>
            <person name="Chaduli D."/>
            <person name="Cazenave R."/>
            <person name="Ahrendt S."/>
            <person name="Wang J."/>
            <person name="Lipzen A."/>
            <person name="Daum C."/>
            <person name="Barry K."/>
            <person name="Grigoriev I.V."/>
            <person name="Favel A."/>
            <person name="Rosso M.N."/>
            <person name="Martin F."/>
        </authorList>
    </citation>
    <scope>NUCLEOTIDE SEQUENCE [LARGE SCALE GENOMIC DNA]</scope>
    <source>
        <strain evidence="2 3">CIRM-BRFM 2984</strain>
    </source>
</reference>
<proteinExistence type="predicted"/>
<dbReference type="Pfam" id="PF00646">
    <property type="entry name" value="F-box"/>
    <property type="match status" value="1"/>
</dbReference>
<name>A0AAV9ZQI0_9AGAR</name>
<sequence length="364" mass="40904">MIFMRSAARAISLKSIIAWLPNECLYIILECLATPDLAAMCRTSRLLRNMGTQMLYRYVTICSEVQLERFLEGFWRGVAEKESPVRMIRLFVLEASAVRGHLIEAQGKKLTTILCNMSALEFIRLQPYSMDYSALFQKARFPALATFHGHLRTETAVAATDFLNRHSATLNSVTIINPYPIEFAPGLQRICLPGLRDVCTRPLLLELFDFNDVPLTKITFLTHASDADTSAASFANLRGVSTLQNVTVLSYGDRGQRLTLLHIIAANLPHVQNLTFTEMWRNRAPISHDDSNTIAAALEKFDALKVLEFRNAVGNPSDTVVRWGNACQSLQSIRLNGVTFERRETDWPVTKKRAVVNSDAEDHS</sequence>
<dbReference type="InterPro" id="IPR001810">
    <property type="entry name" value="F-box_dom"/>
</dbReference>
<evidence type="ECO:0000313" key="3">
    <source>
        <dbReference type="Proteomes" id="UP001362999"/>
    </source>
</evidence>